<protein>
    <submittedName>
        <fullName evidence="2">Uncharacterized protein</fullName>
    </submittedName>
</protein>
<accession>E2APR7</accession>
<dbReference type="EMBL" id="GL441581">
    <property type="protein sequence ID" value="EFN64543.1"/>
    <property type="molecule type" value="Genomic_DNA"/>
</dbReference>
<name>E2APR7_CAMFO</name>
<evidence type="ECO:0000313" key="3">
    <source>
        <dbReference type="Proteomes" id="UP000000311"/>
    </source>
</evidence>
<dbReference type="AlphaFoldDB" id="E2APR7"/>
<evidence type="ECO:0000256" key="1">
    <source>
        <dbReference type="SAM" id="MobiDB-lite"/>
    </source>
</evidence>
<reference evidence="2 3" key="1">
    <citation type="journal article" date="2010" name="Science">
        <title>Genomic comparison of the ants Camponotus floridanus and Harpegnathos saltator.</title>
        <authorList>
            <person name="Bonasio R."/>
            <person name="Zhang G."/>
            <person name="Ye C."/>
            <person name="Mutti N.S."/>
            <person name="Fang X."/>
            <person name="Qin N."/>
            <person name="Donahue G."/>
            <person name="Yang P."/>
            <person name="Li Q."/>
            <person name="Li C."/>
            <person name="Zhang P."/>
            <person name="Huang Z."/>
            <person name="Berger S.L."/>
            <person name="Reinberg D."/>
            <person name="Wang J."/>
            <person name="Liebig J."/>
        </authorList>
    </citation>
    <scope>NUCLEOTIDE SEQUENCE [LARGE SCALE GENOMIC DNA]</scope>
    <source>
        <strain evidence="3">C129</strain>
    </source>
</reference>
<dbReference type="InParanoid" id="E2APR7"/>
<keyword evidence="3" id="KW-1185">Reference proteome</keyword>
<dbReference type="Proteomes" id="UP000000311">
    <property type="component" value="Unassembled WGS sequence"/>
</dbReference>
<feature type="compositionally biased region" description="Polar residues" evidence="1">
    <location>
        <begin position="37"/>
        <end position="48"/>
    </location>
</feature>
<sequence length="112" mass="12129">MTTSRPYQPNDDIALADAPRRSRSRHDVGAVADRSPEQAQTPPASSNGAKRPESAPPKVNFRSRFFPFSFLAGTHYPRVSSSVLSPEPVDDARLINEQGTLAPANTLSSELP</sequence>
<organism evidence="3">
    <name type="scientific">Camponotus floridanus</name>
    <name type="common">Florida carpenter ant</name>
    <dbReference type="NCBI Taxonomy" id="104421"/>
    <lineage>
        <taxon>Eukaryota</taxon>
        <taxon>Metazoa</taxon>
        <taxon>Ecdysozoa</taxon>
        <taxon>Arthropoda</taxon>
        <taxon>Hexapoda</taxon>
        <taxon>Insecta</taxon>
        <taxon>Pterygota</taxon>
        <taxon>Neoptera</taxon>
        <taxon>Endopterygota</taxon>
        <taxon>Hymenoptera</taxon>
        <taxon>Apocrita</taxon>
        <taxon>Aculeata</taxon>
        <taxon>Formicoidea</taxon>
        <taxon>Formicidae</taxon>
        <taxon>Formicinae</taxon>
        <taxon>Camponotus</taxon>
    </lineage>
</organism>
<evidence type="ECO:0000313" key="2">
    <source>
        <dbReference type="EMBL" id="EFN64543.1"/>
    </source>
</evidence>
<proteinExistence type="predicted"/>
<gene>
    <name evidence="2" type="ORF">EAG_14461</name>
</gene>
<feature type="region of interest" description="Disordered" evidence="1">
    <location>
        <begin position="1"/>
        <end position="58"/>
    </location>
</feature>